<evidence type="ECO:0000313" key="8">
    <source>
        <dbReference type="EMBL" id="VFP84403.1"/>
    </source>
</evidence>
<feature type="transmembrane region" description="Helical" evidence="7">
    <location>
        <begin position="125"/>
        <end position="147"/>
    </location>
</feature>
<dbReference type="InterPro" id="IPR009627">
    <property type="entry name" value="UPF0259"/>
</dbReference>
<dbReference type="RefSeq" id="WP_157989868.1">
    <property type="nucleotide sequence ID" value="NZ_LR217720.1"/>
</dbReference>
<organism evidence="8 9">
    <name type="scientific">Candidatus Erwinia haradaeae</name>
    <dbReference type="NCBI Taxonomy" id="1922217"/>
    <lineage>
        <taxon>Bacteria</taxon>
        <taxon>Pseudomonadati</taxon>
        <taxon>Pseudomonadota</taxon>
        <taxon>Gammaproteobacteria</taxon>
        <taxon>Enterobacterales</taxon>
        <taxon>Erwiniaceae</taxon>
        <taxon>Erwinia</taxon>
    </lineage>
</organism>
<proteinExistence type="inferred from homology"/>
<evidence type="ECO:0000256" key="6">
    <source>
        <dbReference type="ARBA" id="ARBA00023136"/>
    </source>
</evidence>
<feature type="transmembrane region" description="Helical" evidence="7">
    <location>
        <begin position="189"/>
        <end position="212"/>
    </location>
</feature>
<dbReference type="HAMAP" id="MF_01067">
    <property type="entry name" value="UPF0259"/>
    <property type="match status" value="1"/>
</dbReference>
<sequence length="246" mass="26861">MLITASALYRDTGNFFRHQLLNIALIAVFTSCVMIIVSKILMPSVDEMQVFGDDLSVGVTRSLLDIVRNMSPEQQKILLRISAAGTLSSLIGNALLLGGMLSLIKFVSSGKQVSALHAFIASLPDLINLLPLTFFMMLLIQIGFMILVVPGVLLSVTLALSPIIITTEKVGVITAIYTSSQICWSHVKLIFPVVMIWILAKILILALASVLVRVPTDLAILLLNILSNFVSAVLIIYLSRLYMLLH</sequence>
<dbReference type="NCBIfam" id="NF002774">
    <property type="entry name" value="PRK02868.1"/>
    <property type="match status" value="1"/>
</dbReference>
<dbReference type="Proteomes" id="UP000294418">
    <property type="component" value="Chromosome"/>
</dbReference>
<evidence type="ECO:0000256" key="4">
    <source>
        <dbReference type="ARBA" id="ARBA00022692"/>
    </source>
</evidence>
<protein>
    <recommendedName>
        <fullName evidence="7">UPF0259 membrane protein ERCILAFE3058_491</fullName>
    </recommendedName>
</protein>
<name>A0A451DDB7_9GAMM</name>
<keyword evidence="3 7" id="KW-1003">Cell membrane</keyword>
<dbReference type="AlphaFoldDB" id="A0A451DDB7"/>
<evidence type="ECO:0000256" key="3">
    <source>
        <dbReference type="ARBA" id="ARBA00022475"/>
    </source>
</evidence>
<comment type="subcellular location">
    <subcellularLocation>
        <location evidence="1">Cell inner membrane</location>
        <topology evidence="1">Multi-pass membrane protein</topology>
    </subcellularLocation>
    <subcellularLocation>
        <location evidence="7">Cell membrane</location>
        <topology evidence="7">Multi-pass membrane protein</topology>
    </subcellularLocation>
</comment>
<dbReference type="EMBL" id="LR217720">
    <property type="protein sequence ID" value="VFP84403.1"/>
    <property type="molecule type" value="Genomic_DNA"/>
</dbReference>
<evidence type="ECO:0000256" key="1">
    <source>
        <dbReference type="ARBA" id="ARBA00004429"/>
    </source>
</evidence>
<evidence type="ECO:0000256" key="2">
    <source>
        <dbReference type="ARBA" id="ARBA00005633"/>
    </source>
</evidence>
<keyword evidence="5 7" id="KW-1133">Transmembrane helix</keyword>
<feature type="transmembrane region" description="Helical" evidence="7">
    <location>
        <begin position="153"/>
        <end position="177"/>
    </location>
</feature>
<dbReference type="GO" id="GO:0005886">
    <property type="term" value="C:plasma membrane"/>
    <property type="evidence" value="ECO:0007669"/>
    <property type="project" value="UniProtKB-SubCell"/>
</dbReference>
<evidence type="ECO:0000313" key="9">
    <source>
        <dbReference type="Proteomes" id="UP000294418"/>
    </source>
</evidence>
<dbReference type="Pfam" id="PF06790">
    <property type="entry name" value="UPF0259"/>
    <property type="match status" value="1"/>
</dbReference>
<keyword evidence="6 7" id="KW-0472">Membrane</keyword>
<feature type="transmembrane region" description="Helical" evidence="7">
    <location>
        <begin position="218"/>
        <end position="238"/>
    </location>
</feature>
<accession>A0A451DDB7</accession>
<evidence type="ECO:0000256" key="5">
    <source>
        <dbReference type="ARBA" id="ARBA00022989"/>
    </source>
</evidence>
<gene>
    <name evidence="8" type="primary">yciC</name>
    <name evidence="8" type="ORF">ERCILAFE3058_491</name>
</gene>
<reference evidence="8 9" key="1">
    <citation type="submission" date="2019-02" db="EMBL/GenBank/DDBJ databases">
        <authorList>
            <person name="Manzano-Marin A."/>
            <person name="Manzano-Marin A."/>
        </authorList>
    </citation>
    <scope>NUCLEOTIDE SEQUENCE [LARGE SCALE GENOMIC DNA]</scope>
    <source>
        <strain evidence="8 9">ErCilaricifoliae</strain>
    </source>
</reference>
<dbReference type="OrthoDB" id="6454524at2"/>
<feature type="transmembrane region" description="Helical" evidence="7">
    <location>
        <begin position="20"/>
        <end position="42"/>
    </location>
</feature>
<keyword evidence="4 7" id="KW-0812">Transmembrane</keyword>
<comment type="similarity">
    <text evidence="2 7">Belongs to the UPF0259 family.</text>
</comment>
<feature type="transmembrane region" description="Helical" evidence="7">
    <location>
        <begin position="77"/>
        <end position="104"/>
    </location>
</feature>
<evidence type="ECO:0000256" key="7">
    <source>
        <dbReference type="HAMAP-Rule" id="MF_01067"/>
    </source>
</evidence>